<keyword evidence="1" id="KW-0812">Transmembrane</keyword>
<dbReference type="AlphaFoldDB" id="A0A6A6B2L5"/>
<dbReference type="EMBL" id="ML995502">
    <property type="protein sequence ID" value="KAF2137495.1"/>
    <property type="molecule type" value="Genomic_DNA"/>
</dbReference>
<proteinExistence type="predicted"/>
<dbReference type="GeneID" id="54303960"/>
<evidence type="ECO:0000313" key="3">
    <source>
        <dbReference type="Proteomes" id="UP000799438"/>
    </source>
</evidence>
<gene>
    <name evidence="2" type="ORF">K452DRAFT_361857</name>
</gene>
<dbReference type="PANTHER" id="PTHR35043:SF9">
    <property type="match status" value="1"/>
</dbReference>
<protein>
    <submittedName>
        <fullName evidence="2">Uncharacterized protein</fullName>
    </submittedName>
</protein>
<feature type="transmembrane region" description="Helical" evidence="1">
    <location>
        <begin position="149"/>
        <end position="175"/>
    </location>
</feature>
<evidence type="ECO:0000313" key="2">
    <source>
        <dbReference type="EMBL" id="KAF2137495.1"/>
    </source>
</evidence>
<sequence length="260" mass="29758">METVKLYMGQTLFGFRYERIEGKGIPAKNTGVQNFSHPHVYLSLADKARWKYASEALEYGLLEAGWGADEVFVKGQYIRNGVYEDRGDSLHDTLCDRNVNWPSDIQLTRIRTAKHISWAYAGFVLAGTVYGGLHLVAWNAPFASSVEKLLWRSSGLVLVLSGPVCALVFVVRTWFKDGVEEWKDEPLRYHRAFFVRVVVIGFQSWISTSYHLATFLLVLSAFCYLTARVYLVVECFINMAHLPEDVFKVPTWTQYFPHII</sequence>
<reference evidence="2" key="1">
    <citation type="journal article" date="2020" name="Stud. Mycol.">
        <title>101 Dothideomycetes genomes: a test case for predicting lifestyles and emergence of pathogens.</title>
        <authorList>
            <person name="Haridas S."/>
            <person name="Albert R."/>
            <person name="Binder M."/>
            <person name="Bloem J."/>
            <person name="Labutti K."/>
            <person name="Salamov A."/>
            <person name="Andreopoulos B."/>
            <person name="Baker S."/>
            <person name="Barry K."/>
            <person name="Bills G."/>
            <person name="Bluhm B."/>
            <person name="Cannon C."/>
            <person name="Castanera R."/>
            <person name="Culley D."/>
            <person name="Daum C."/>
            <person name="Ezra D."/>
            <person name="Gonzalez J."/>
            <person name="Henrissat B."/>
            <person name="Kuo A."/>
            <person name="Liang C."/>
            <person name="Lipzen A."/>
            <person name="Lutzoni F."/>
            <person name="Magnuson J."/>
            <person name="Mondo S."/>
            <person name="Nolan M."/>
            <person name="Ohm R."/>
            <person name="Pangilinan J."/>
            <person name="Park H.-J."/>
            <person name="Ramirez L."/>
            <person name="Alfaro M."/>
            <person name="Sun H."/>
            <person name="Tritt A."/>
            <person name="Yoshinaga Y."/>
            <person name="Zwiers L.-H."/>
            <person name="Turgeon B."/>
            <person name="Goodwin S."/>
            <person name="Spatafora J."/>
            <person name="Crous P."/>
            <person name="Grigoriev I."/>
        </authorList>
    </citation>
    <scope>NUCLEOTIDE SEQUENCE</scope>
    <source>
        <strain evidence="2">CBS 121167</strain>
    </source>
</reference>
<feature type="transmembrane region" description="Helical" evidence="1">
    <location>
        <begin position="187"/>
        <end position="206"/>
    </location>
</feature>
<dbReference type="OrthoDB" id="9451547at2759"/>
<dbReference type="Proteomes" id="UP000799438">
    <property type="component" value="Unassembled WGS sequence"/>
</dbReference>
<feature type="transmembrane region" description="Helical" evidence="1">
    <location>
        <begin position="212"/>
        <end position="233"/>
    </location>
</feature>
<dbReference type="PANTHER" id="PTHR35043">
    <property type="entry name" value="TRANSCRIPTION FACTOR DOMAIN-CONTAINING PROTEIN"/>
    <property type="match status" value="1"/>
</dbReference>
<keyword evidence="3" id="KW-1185">Reference proteome</keyword>
<feature type="transmembrane region" description="Helical" evidence="1">
    <location>
        <begin position="118"/>
        <end position="137"/>
    </location>
</feature>
<name>A0A6A6B2L5_9PEZI</name>
<evidence type="ECO:0000256" key="1">
    <source>
        <dbReference type="SAM" id="Phobius"/>
    </source>
</evidence>
<organism evidence="2 3">
    <name type="scientific">Aplosporella prunicola CBS 121167</name>
    <dbReference type="NCBI Taxonomy" id="1176127"/>
    <lineage>
        <taxon>Eukaryota</taxon>
        <taxon>Fungi</taxon>
        <taxon>Dikarya</taxon>
        <taxon>Ascomycota</taxon>
        <taxon>Pezizomycotina</taxon>
        <taxon>Dothideomycetes</taxon>
        <taxon>Dothideomycetes incertae sedis</taxon>
        <taxon>Botryosphaeriales</taxon>
        <taxon>Aplosporellaceae</taxon>
        <taxon>Aplosporella</taxon>
    </lineage>
</organism>
<keyword evidence="1" id="KW-1133">Transmembrane helix</keyword>
<accession>A0A6A6B2L5</accession>
<dbReference type="RefSeq" id="XP_033393210.1">
    <property type="nucleotide sequence ID" value="XM_033546454.1"/>
</dbReference>
<keyword evidence="1" id="KW-0472">Membrane</keyword>